<dbReference type="SUPFAM" id="SSF48403">
    <property type="entry name" value="Ankyrin repeat"/>
    <property type="match status" value="1"/>
</dbReference>
<evidence type="ECO:0000256" key="3">
    <source>
        <dbReference type="PROSITE-ProRule" id="PRU00023"/>
    </source>
</evidence>
<proteinExistence type="predicted"/>
<dbReference type="OrthoDB" id="4772757at2759"/>
<dbReference type="SMART" id="SM00248">
    <property type="entry name" value="ANK"/>
    <property type="match status" value="16"/>
</dbReference>
<dbReference type="GeneID" id="19272506"/>
<feature type="repeat" description="ANK" evidence="3">
    <location>
        <begin position="1658"/>
        <end position="1690"/>
    </location>
</feature>
<dbReference type="InterPro" id="IPR055530">
    <property type="entry name" value="DUF7104"/>
</dbReference>
<dbReference type="PANTHER" id="PTHR24123:SF33">
    <property type="entry name" value="PROTEIN HOS4"/>
    <property type="match status" value="1"/>
</dbReference>
<keyword evidence="7" id="KW-1185">Reference proteome</keyword>
<dbReference type="Gene3D" id="1.25.40.20">
    <property type="entry name" value="Ankyrin repeat-containing domain"/>
    <property type="match status" value="5"/>
</dbReference>
<feature type="repeat" description="ANK" evidence="3">
    <location>
        <begin position="1427"/>
        <end position="1459"/>
    </location>
</feature>
<protein>
    <submittedName>
        <fullName evidence="6">Uncharacterized protein</fullName>
    </submittedName>
</protein>
<feature type="repeat" description="ANK" evidence="3">
    <location>
        <begin position="1460"/>
        <end position="1492"/>
    </location>
</feature>
<dbReference type="KEGG" id="pfy:PFICI_07493"/>
<dbReference type="Pfam" id="PF12796">
    <property type="entry name" value="Ank_2"/>
    <property type="match status" value="4"/>
</dbReference>
<organism evidence="6 7">
    <name type="scientific">Pestalotiopsis fici (strain W106-1 / CGMCC3.15140)</name>
    <dbReference type="NCBI Taxonomy" id="1229662"/>
    <lineage>
        <taxon>Eukaryota</taxon>
        <taxon>Fungi</taxon>
        <taxon>Dikarya</taxon>
        <taxon>Ascomycota</taxon>
        <taxon>Pezizomycotina</taxon>
        <taxon>Sordariomycetes</taxon>
        <taxon>Xylariomycetidae</taxon>
        <taxon>Amphisphaeriales</taxon>
        <taxon>Sporocadaceae</taxon>
        <taxon>Pestalotiopsis</taxon>
    </lineage>
</organism>
<dbReference type="PROSITE" id="PS50297">
    <property type="entry name" value="ANK_REP_REGION"/>
    <property type="match status" value="12"/>
</dbReference>
<evidence type="ECO:0000256" key="1">
    <source>
        <dbReference type="ARBA" id="ARBA00022737"/>
    </source>
</evidence>
<dbReference type="InParanoid" id="W3X1S1"/>
<feature type="repeat" description="ANK" evidence="3">
    <location>
        <begin position="1559"/>
        <end position="1591"/>
    </location>
</feature>
<dbReference type="SUPFAM" id="SSF52540">
    <property type="entry name" value="P-loop containing nucleoside triphosphate hydrolases"/>
    <property type="match status" value="1"/>
</dbReference>
<dbReference type="GO" id="GO:0003824">
    <property type="term" value="F:catalytic activity"/>
    <property type="evidence" value="ECO:0007669"/>
    <property type="project" value="InterPro"/>
</dbReference>
<dbReference type="PROSITE" id="PS50088">
    <property type="entry name" value="ANK_REPEAT"/>
    <property type="match status" value="12"/>
</dbReference>
<dbReference type="InterPro" id="IPR036770">
    <property type="entry name" value="Ankyrin_rpt-contain_sf"/>
</dbReference>
<dbReference type="SUPFAM" id="SSF53167">
    <property type="entry name" value="Purine and uridine phosphorylases"/>
    <property type="match status" value="1"/>
</dbReference>
<dbReference type="InterPro" id="IPR035994">
    <property type="entry name" value="Nucleoside_phosphorylase_sf"/>
</dbReference>
<sequence length="1779" mass="197234">MAGHSQTILSHPEPPDCLHHEDYTVAILCPMGDELSPVLALLDEVHDNLSTSRDQNAYKLGKMGHHNVVVAGMPEIGNNAAAMVVTQLLNDFSRIRFGLLVGIGGGIPDEDYEDDDLNDIRLGDVVVSHSHGARGGVIQFDRGKSTTEGFVVTGYQSKPPHVLAANVEILKATHNLHGHSILRYLDDMLEKYPGMKEKYSTPGTERDCLFEASYTHGNSKTCKKCDISRSIQREPRTTGSPRVHYGTIGSSNTVIKDAHKRDELRDMGILCVEMEAAGLMEAFPCLVIRGISDYADSHKNKKWQPYAAATAAAYLKELLLQIPVGEVQRTQSVTDALEGLSMKVDQVDQRTRRVQEQVQTGAAEMKILDWLSSKDVNFSSLQNESQQAHTAGTGQWLLDHRDYQNWRNHEPGLLWLHGVAGCGKTILCSTIIRDLQENFPHLAYWYFRFDNQILQDVSQMLRSTIRQLSVSPLPDEIRSLYDRHGQRGSEPSVEELVAALNAAIESLTQDVYLVFDALDECPHQDKKGQRDQLLSCVKNLMMTHSNLHLLVTSRPEPDIEIHLRPVASCDFDIELPIRSDVERFVKVALEDPRLASWTEEVRDQIIAKLLEYEERRFRWADLQIKRFAQCPTIEQLKVAMDSVPKDLEAAYRQAFDAIDDENTAHVTKIMMWLAVSLEPLAAEQIAAVVGFRDPDFVLQICSTLLVTIIDEDTTRIIKLAHFSVKEFLVLKLYENSTQWYRFTMEYANKSIALFALQGLLYPQHQLKNILPYAAQYWPRHAIEGIKADDQLELEEQICLLFSEKFRKQFLGWLKMHDPDNVNGYLGHRIAEPLYYASLLGFQTVVSNIWVGISQLSKSEGRYGNALNAAAINGNVAVVRWMLQSCRISARFLDLVRVAGEINANVTDCVIEICNGAEDLIITEGVILAAAENESSGQQVMKVLLEKRSNEVQITEEIVRAAAGNWDSGQQLMDLLLTQRRDEVPITENVVKTAFSNQYSGRQVLKVILEHTNSDPQIIEIVIRAAIANGENGQQVMELLLEEGRNGNESRFTQDAISLITGNFDAPAVQNLLEKRKDTIHITEMAIIAAAGSYYYGPQVMNALLGATRDEVDITEGVIMAVVGNRRSGQEVLEVLLKKTAPKSYITNSVISLVAKCFDAHAVELLLEKIPDDIQLTEEVLKGAASNGRDGQQVLEVLLGKSGNQIHHITEQVVRTAARNFHSGQQVMELILSKRADGVRITDQVFMLVACHWKEESLMKLLSESIEYDAIKERLASATNFGNMAAVEALRKRRRHLINTLYLAISRGDIDTAERLLKDGVSPKTNGPDGWTLLMHASRYGTTDIAELLLTHGADLTKKHEDGRTALSIASSHGRLKIVDMLLRKGADHTAKDERGYTPLMYASKEGYVDIAELLLDHGADHTATDEKGQRALDKAAHYGNLEIANLLLRRGADPQASNLNGRTALMVASAKGYSDIVELLLENGADLNIADQHGDTALIWASFKGHMEVANLLIERGANLNIANQYGYTALYAASLNGHMEVSNLLIERGADLNIANQYGHTALHTASLNGHVEVANLLIERGANLNIANQYGYTALYAASLNGHMEVSNLLIERGADLSIVNNDGDTALHFASCKANAKIIELLLKSGADSTIRDGTGSSAFHLACLYGHTEAVNTFIEHGVDIRITDERGCPPLHLAMWKGHTNVAEVLLSMDSCNPHLREACGFTAFDTAAQKGDTDMIDLLAGKNPEPPPGSNDVEGAHKVSRAIEKFKGFWSRS</sequence>
<name>W3X1S1_PESFW</name>
<dbReference type="Pfam" id="PF00023">
    <property type="entry name" value="Ank"/>
    <property type="match status" value="1"/>
</dbReference>
<evidence type="ECO:0000313" key="6">
    <source>
        <dbReference type="EMBL" id="ETS79964.1"/>
    </source>
</evidence>
<feature type="repeat" description="ANK" evidence="3">
    <location>
        <begin position="1493"/>
        <end position="1525"/>
    </location>
</feature>
<feature type="repeat" description="ANK" evidence="3">
    <location>
        <begin position="1625"/>
        <end position="1657"/>
    </location>
</feature>
<dbReference type="HOGENOM" id="CLU_000288_34_2_1"/>
<feature type="repeat" description="ANK" evidence="3">
    <location>
        <begin position="1526"/>
        <end position="1558"/>
    </location>
</feature>
<dbReference type="RefSeq" id="XP_007834265.1">
    <property type="nucleotide sequence ID" value="XM_007836074.1"/>
</dbReference>
<feature type="repeat" description="ANK" evidence="3">
    <location>
        <begin position="1691"/>
        <end position="1713"/>
    </location>
</feature>
<feature type="domain" description="Nucleoside phosphorylase" evidence="4">
    <location>
        <begin position="24"/>
        <end position="318"/>
    </location>
</feature>
<feature type="repeat" description="ANK" evidence="3">
    <location>
        <begin position="1328"/>
        <end position="1360"/>
    </location>
</feature>
<dbReference type="Pfam" id="PF23397">
    <property type="entry name" value="DUF7104"/>
    <property type="match status" value="8"/>
</dbReference>
<dbReference type="Pfam" id="PF13637">
    <property type="entry name" value="Ank_4"/>
    <property type="match status" value="1"/>
</dbReference>
<gene>
    <name evidence="6" type="ORF">PFICI_07493</name>
</gene>
<dbReference type="Gene3D" id="1.20.5.340">
    <property type="match status" value="3"/>
</dbReference>
<dbReference type="InterPro" id="IPR056884">
    <property type="entry name" value="NPHP3-like_N"/>
</dbReference>
<dbReference type="PANTHER" id="PTHR24123">
    <property type="entry name" value="ANKYRIN REPEAT-CONTAINING"/>
    <property type="match status" value="1"/>
</dbReference>
<feature type="repeat" description="ANK" evidence="3">
    <location>
        <begin position="1592"/>
        <end position="1624"/>
    </location>
</feature>
<keyword evidence="1" id="KW-0677">Repeat</keyword>
<evidence type="ECO:0000259" key="4">
    <source>
        <dbReference type="Pfam" id="PF01048"/>
    </source>
</evidence>
<accession>W3X1S1</accession>
<dbReference type="Pfam" id="PF01048">
    <property type="entry name" value="PNP_UDP_1"/>
    <property type="match status" value="1"/>
</dbReference>
<feature type="repeat" description="ANK" evidence="3">
    <location>
        <begin position="1361"/>
        <end position="1393"/>
    </location>
</feature>
<keyword evidence="2 3" id="KW-0040">ANK repeat</keyword>
<dbReference type="Gene3D" id="3.40.50.300">
    <property type="entry name" value="P-loop containing nucleotide triphosphate hydrolases"/>
    <property type="match status" value="1"/>
</dbReference>
<dbReference type="eggNOG" id="KOG4177">
    <property type="taxonomic scope" value="Eukaryota"/>
</dbReference>
<reference evidence="7" key="1">
    <citation type="journal article" date="2015" name="BMC Genomics">
        <title>Genomic and transcriptomic analysis of the endophytic fungus Pestalotiopsis fici reveals its lifestyle and high potential for synthesis of natural products.</title>
        <authorList>
            <person name="Wang X."/>
            <person name="Zhang X."/>
            <person name="Liu L."/>
            <person name="Xiang M."/>
            <person name="Wang W."/>
            <person name="Sun X."/>
            <person name="Che Y."/>
            <person name="Guo L."/>
            <person name="Liu G."/>
            <person name="Guo L."/>
            <person name="Wang C."/>
            <person name="Yin W.B."/>
            <person name="Stadler M."/>
            <person name="Zhang X."/>
            <person name="Liu X."/>
        </authorList>
    </citation>
    <scope>NUCLEOTIDE SEQUENCE [LARGE SCALE GENOMIC DNA]</scope>
    <source>
        <strain evidence="7">W106-1 / CGMCC3.15140</strain>
    </source>
</reference>
<dbReference type="InterPro" id="IPR000845">
    <property type="entry name" value="Nucleoside_phosphorylase_d"/>
</dbReference>
<dbReference type="PRINTS" id="PR01415">
    <property type="entry name" value="ANKYRIN"/>
</dbReference>
<feature type="repeat" description="ANK" evidence="3">
    <location>
        <begin position="1394"/>
        <end position="1426"/>
    </location>
</feature>
<evidence type="ECO:0000256" key="2">
    <source>
        <dbReference type="ARBA" id="ARBA00023043"/>
    </source>
</evidence>
<dbReference type="Proteomes" id="UP000030651">
    <property type="component" value="Unassembled WGS sequence"/>
</dbReference>
<dbReference type="Gene3D" id="3.40.50.1580">
    <property type="entry name" value="Nucleoside phosphorylase domain"/>
    <property type="match status" value="1"/>
</dbReference>
<dbReference type="InterPro" id="IPR027417">
    <property type="entry name" value="P-loop_NTPase"/>
</dbReference>
<dbReference type="InterPro" id="IPR051165">
    <property type="entry name" value="Multifunctional_ANK_Repeat"/>
</dbReference>
<feature type="domain" description="Nephrocystin 3-like N-terminal" evidence="5">
    <location>
        <begin position="392"/>
        <end position="554"/>
    </location>
</feature>
<dbReference type="Pfam" id="PF24883">
    <property type="entry name" value="NPHP3_N"/>
    <property type="match status" value="1"/>
</dbReference>
<dbReference type="InterPro" id="IPR002110">
    <property type="entry name" value="Ankyrin_rpt"/>
</dbReference>
<evidence type="ECO:0000313" key="7">
    <source>
        <dbReference type="Proteomes" id="UP000030651"/>
    </source>
</evidence>
<evidence type="ECO:0000259" key="5">
    <source>
        <dbReference type="Pfam" id="PF24883"/>
    </source>
</evidence>
<dbReference type="EMBL" id="KI912113">
    <property type="protein sequence ID" value="ETS79964.1"/>
    <property type="molecule type" value="Genomic_DNA"/>
</dbReference>
<dbReference type="GO" id="GO:0009116">
    <property type="term" value="P:nucleoside metabolic process"/>
    <property type="evidence" value="ECO:0007669"/>
    <property type="project" value="InterPro"/>
</dbReference>